<comment type="subcellular location">
    <subcellularLocation>
        <location evidence="10">Cell membrane</location>
        <topology evidence="10">Multi-pass membrane protein</topology>
    </subcellularLocation>
    <subcellularLocation>
        <location evidence="1 12">Membrane</location>
        <topology evidence="1 12">Multi-pass membrane protein</topology>
    </subcellularLocation>
</comment>
<comment type="function">
    <text evidence="10 11">The central subunit of the protein translocation channel SecYEG. Consists of two halves formed by TMs 1-5 and 6-10. These two domains form a lateral gate at the front which open onto the bilayer between TMs 2 and 7, and are clamped together by SecE at the back. The channel is closed by both a pore ring composed of hydrophobic SecY resides and a short helix (helix 2A) on the extracellular side of the membrane which forms a plug. The plug probably moves laterally to allow the channel to open. The ring and the pore may move independently.</text>
</comment>
<comment type="similarity">
    <text evidence="2 10 13">Belongs to the SecY/SEC61-alpha family.</text>
</comment>
<accession>A0A419DAE5</accession>
<evidence type="ECO:0000313" key="14">
    <source>
        <dbReference type="EMBL" id="RJO60032.1"/>
    </source>
</evidence>
<dbReference type="HAMAP" id="MF_01465">
    <property type="entry name" value="SecY"/>
    <property type="match status" value="1"/>
</dbReference>
<feature type="transmembrane region" description="Helical" evidence="10">
    <location>
        <begin position="151"/>
        <end position="172"/>
    </location>
</feature>
<dbReference type="GO" id="GO:0006605">
    <property type="term" value="P:protein targeting"/>
    <property type="evidence" value="ECO:0007669"/>
    <property type="project" value="UniProtKB-UniRule"/>
</dbReference>
<dbReference type="PROSITE" id="PS00756">
    <property type="entry name" value="SECY_2"/>
    <property type="match status" value="1"/>
</dbReference>
<evidence type="ECO:0000256" key="4">
    <source>
        <dbReference type="ARBA" id="ARBA00022692"/>
    </source>
</evidence>
<feature type="transmembrane region" description="Helical" evidence="10">
    <location>
        <begin position="258"/>
        <end position="285"/>
    </location>
</feature>
<evidence type="ECO:0000256" key="5">
    <source>
        <dbReference type="ARBA" id="ARBA00022927"/>
    </source>
</evidence>
<evidence type="ECO:0000256" key="13">
    <source>
        <dbReference type="RuleBase" id="RU004349"/>
    </source>
</evidence>
<evidence type="ECO:0000256" key="10">
    <source>
        <dbReference type="HAMAP-Rule" id="MF_01465"/>
    </source>
</evidence>
<organism evidence="14 15">
    <name type="scientific">candidate division WS5 bacterium</name>
    <dbReference type="NCBI Taxonomy" id="2093353"/>
    <lineage>
        <taxon>Bacteria</taxon>
        <taxon>candidate division WS5</taxon>
    </lineage>
</organism>
<keyword evidence="7 10" id="KW-0811">Translocation</keyword>
<dbReference type="NCBIfam" id="TIGR00967">
    <property type="entry name" value="3a0501s007"/>
    <property type="match status" value="1"/>
</dbReference>
<keyword evidence="6 10" id="KW-1133">Transmembrane helix</keyword>
<proteinExistence type="inferred from homology"/>
<comment type="caution">
    <text evidence="10">Lacks conserved residue(s) required for the propagation of feature annotation.</text>
</comment>
<dbReference type="EMBL" id="QZJW01000055">
    <property type="protein sequence ID" value="RJO60032.1"/>
    <property type="molecule type" value="Genomic_DNA"/>
</dbReference>
<dbReference type="AlphaFoldDB" id="A0A419DAE5"/>
<feature type="transmembrane region" description="Helical" evidence="10">
    <location>
        <begin position="321"/>
        <end position="340"/>
    </location>
</feature>
<dbReference type="Pfam" id="PF00344">
    <property type="entry name" value="SecY"/>
    <property type="match status" value="1"/>
</dbReference>
<keyword evidence="3 10" id="KW-0813">Transport</keyword>
<evidence type="ECO:0000256" key="2">
    <source>
        <dbReference type="ARBA" id="ARBA00005751"/>
    </source>
</evidence>
<feature type="transmembrane region" description="Helical" evidence="10">
    <location>
        <begin position="376"/>
        <end position="397"/>
    </location>
</feature>
<evidence type="ECO:0000256" key="7">
    <source>
        <dbReference type="ARBA" id="ARBA00023010"/>
    </source>
</evidence>
<feature type="transmembrane region" description="Helical" evidence="10">
    <location>
        <begin position="184"/>
        <end position="205"/>
    </location>
</feature>
<dbReference type="InterPro" id="IPR030659">
    <property type="entry name" value="SecY_CS"/>
</dbReference>
<dbReference type="InterPro" id="IPR023201">
    <property type="entry name" value="SecY_dom_sf"/>
</dbReference>
<dbReference type="GO" id="GO:0065002">
    <property type="term" value="P:intracellular protein transmembrane transport"/>
    <property type="evidence" value="ECO:0007669"/>
    <property type="project" value="UniProtKB-UniRule"/>
</dbReference>
<evidence type="ECO:0000256" key="9">
    <source>
        <dbReference type="ARBA" id="ARBA00039733"/>
    </source>
</evidence>
<sequence>MEYIKKILKNKELIRKILFVLFVLVVFRVLSHVPIPGPSQENLKVFFDKIFTQNSILPFFDVFSGGGMSRFSVVLMGLGPYITASIMIQLLTIVIPKFEEMNKDTEDRKKLNQYTRILTIPLCFIEGFGMIKLLESIGSGAGVSLIGNIGIFQWFVMLLAITAGTVFLMWLGELITEKGLGNGISILIFAGIVAGLPQFVGQTIGKVFGGEQVDTQALINTGGIAVLAIAMVALIVFITEAKRKVPVSYAKKMRGSKLYGGIDTHLPLKLNMAGVIPIIFAGAFMNIPKVIGFLSNAKTEWIKKSADFIQTAFSTTTPAYAVFYFVLVFSFTFFSTFLYFKPKDVAENLQKQGGFIPGIRPGTQTEKYLSYLIMRVTLWGAIFLSFIAVFPFVMQIFTNTQNFAIGGTGILIVVSVAIEVVNQLKAQIITRSYEEII</sequence>
<feature type="transmembrane region" description="Helical" evidence="10">
    <location>
        <begin position="114"/>
        <end position="131"/>
    </location>
</feature>
<dbReference type="PRINTS" id="PR00303">
    <property type="entry name" value="SECYTRNLCASE"/>
</dbReference>
<feature type="transmembrane region" description="Helical" evidence="10">
    <location>
        <begin position="403"/>
        <end position="421"/>
    </location>
</feature>
<comment type="caution">
    <text evidence="14">The sequence shown here is derived from an EMBL/GenBank/DDBJ whole genome shotgun (WGS) entry which is preliminary data.</text>
</comment>
<keyword evidence="10" id="KW-1003">Cell membrane</keyword>
<dbReference type="FunFam" id="1.10.3370.10:FF:000001">
    <property type="entry name" value="Preprotein translocase subunit SecY"/>
    <property type="match status" value="1"/>
</dbReference>
<keyword evidence="8 10" id="KW-0472">Membrane</keyword>
<dbReference type="SUPFAM" id="SSF103491">
    <property type="entry name" value="Preprotein translocase SecY subunit"/>
    <property type="match status" value="1"/>
</dbReference>
<evidence type="ECO:0000256" key="12">
    <source>
        <dbReference type="RuleBase" id="RU003484"/>
    </source>
</evidence>
<protein>
    <recommendedName>
        <fullName evidence="9 10">Protein translocase subunit SecY</fullName>
    </recommendedName>
</protein>
<feature type="transmembrane region" description="Helical" evidence="10">
    <location>
        <begin position="71"/>
        <end position="94"/>
    </location>
</feature>
<evidence type="ECO:0000256" key="1">
    <source>
        <dbReference type="ARBA" id="ARBA00004141"/>
    </source>
</evidence>
<evidence type="ECO:0000313" key="15">
    <source>
        <dbReference type="Proteomes" id="UP000285655"/>
    </source>
</evidence>
<gene>
    <name evidence="10 14" type="primary">secY</name>
    <name evidence="14" type="ORF">C4544_06730</name>
</gene>
<evidence type="ECO:0000256" key="8">
    <source>
        <dbReference type="ARBA" id="ARBA00023136"/>
    </source>
</evidence>
<dbReference type="InterPro" id="IPR026593">
    <property type="entry name" value="SecY"/>
</dbReference>
<dbReference type="InterPro" id="IPR002208">
    <property type="entry name" value="SecY/SEC61-alpha"/>
</dbReference>
<evidence type="ECO:0000256" key="6">
    <source>
        <dbReference type="ARBA" id="ARBA00022989"/>
    </source>
</evidence>
<feature type="transmembrane region" description="Helical" evidence="10">
    <location>
        <begin position="217"/>
        <end position="238"/>
    </location>
</feature>
<dbReference type="GO" id="GO:0043952">
    <property type="term" value="P:protein transport by the Sec complex"/>
    <property type="evidence" value="ECO:0007669"/>
    <property type="project" value="UniProtKB-UniRule"/>
</dbReference>
<dbReference type="PANTHER" id="PTHR10906">
    <property type="entry name" value="SECY/SEC61-ALPHA FAMILY MEMBER"/>
    <property type="match status" value="1"/>
</dbReference>
<name>A0A419DAE5_9BACT</name>
<dbReference type="GO" id="GO:0005886">
    <property type="term" value="C:plasma membrane"/>
    <property type="evidence" value="ECO:0007669"/>
    <property type="project" value="UniProtKB-SubCell"/>
</dbReference>
<dbReference type="Gene3D" id="1.10.3370.10">
    <property type="entry name" value="SecY subunit domain"/>
    <property type="match status" value="1"/>
</dbReference>
<dbReference type="PIRSF" id="PIRSF004557">
    <property type="entry name" value="SecY"/>
    <property type="match status" value="1"/>
</dbReference>
<dbReference type="Proteomes" id="UP000285655">
    <property type="component" value="Unassembled WGS sequence"/>
</dbReference>
<evidence type="ECO:0000256" key="3">
    <source>
        <dbReference type="ARBA" id="ARBA00022448"/>
    </source>
</evidence>
<keyword evidence="5 10" id="KW-0653">Protein transport</keyword>
<dbReference type="PROSITE" id="PS00755">
    <property type="entry name" value="SECY_1"/>
    <property type="match status" value="1"/>
</dbReference>
<keyword evidence="4 10" id="KW-0812">Transmembrane</keyword>
<reference evidence="14 15" key="1">
    <citation type="journal article" date="2017" name="ISME J.">
        <title>Energy and carbon metabolisms in a deep terrestrial subsurface fluid microbial community.</title>
        <authorList>
            <person name="Momper L."/>
            <person name="Jungbluth S.P."/>
            <person name="Lee M.D."/>
            <person name="Amend J.P."/>
        </authorList>
    </citation>
    <scope>NUCLEOTIDE SEQUENCE [LARGE SCALE GENOMIC DNA]</scope>
    <source>
        <strain evidence="14">SURF_29</strain>
    </source>
</reference>
<evidence type="ECO:0000256" key="11">
    <source>
        <dbReference type="RuleBase" id="RU000537"/>
    </source>
</evidence>
<comment type="subunit">
    <text evidence="10">Component of the Sec protein translocase complex. Heterotrimer consisting of SecY, SecE and SecG subunits. The heterotrimers can form oligomers, although 1 heterotrimer is thought to be able to translocate proteins. Interacts with the ribosome. Interacts with SecDF, and other proteins may be involved. Interacts with SecA.</text>
</comment>